<dbReference type="PANTHER" id="PTHR33507">
    <property type="entry name" value="INNER MEMBRANE PROTEIN YBBJ"/>
    <property type="match status" value="1"/>
</dbReference>
<comment type="subcellular location">
    <subcellularLocation>
        <location evidence="1">Membrane</location>
        <topology evidence="1">Multi-pass membrane protein</topology>
    </subcellularLocation>
</comment>
<name>A0A097AQY9_THEKI</name>
<evidence type="ECO:0000256" key="1">
    <source>
        <dbReference type="ARBA" id="ARBA00004141"/>
    </source>
</evidence>
<dbReference type="GO" id="GO:0005886">
    <property type="term" value="C:plasma membrane"/>
    <property type="evidence" value="ECO:0007669"/>
    <property type="project" value="TreeGrafter"/>
</dbReference>
<keyword evidence="8" id="KW-1185">Reference proteome</keyword>
<dbReference type="PANTHER" id="PTHR33507:SF3">
    <property type="entry name" value="INNER MEMBRANE PROTEIN YBBJ"/>
    <property type="match status" value="1"/>
</dbReference>
<keyword evidence="4 5" id="KW-0472">Membrane</keyword>
<sequence length="140" mass="15719">MNDLMLFWIVVIFAGIIIDIITSNILFVSFSIGALTAIIVQLMGFSSVWQIVVFLFVGNTAFAVSYFYIRKHIKNIPQVSPYEKTFIGRTIKLANDIDTEGQVMLDGTYWLAITKKPLKAGDTAEIIGIEGNKLLIKRKE</sequence>
<evidence type="ECO:0000256" key="5">
    <source>
        <dbReference type="SAM" id="Phobius"/>
    </source>
</evidence>
<proteinExistence type="predicted"/>
<evidence type="ECO:0000256" key="3">
    <source>
        <dbReference type="ARBA" id="ARBA00022989"/>
    </source>
</evidence>
<evidence type="ECO:0000259" key="6">
    <source>
        <dbReference type="Pfam" id="PF01957"/>
    </source>
</evidence>
<evidence type="ECO:0000256" key="2">
    <source>
        <dbReference type="ARBA" id="ARBA00022692"/>
    </source>
</evidence>
<feature type="domain" description="NfeD-like C-terminal" evidence="6">
    <location>
        <begin position="85"/>
        <end position="138"/>
    </location>
</feature>
<dbReference type="InterPro" id="IPR052165">
    <property type="entry name" value="Membrane_assoc_protease"/>
</dbReference>
<dbReference type="Pfam" id="PF01957">
    <property type="entry name" value="NfeD"/>
    <property type="match status" value="1"/>
</dbReference>
<dbReference type="STRING" id="2325.TKV_c10660"/>
<dbReference type="KEGG" id="tki:TKV_c10660"/>
<feature type="transmembrane region" description="Helical" evidence="5">
    <location>
        <begin position="7"/>
        <end position="40"/>
    </location>
</feature>
<dbReference type="OrthoDB" id="1726749at2"/>
<protein>
    <recommendedName>
        <fullName evidence="6">NfeD-like C-terminal domain-containing protein</fullName>
    </recommendedName>
</protein>
<keyword evidence="3 5" id="KW-1133">Transmembrane helix</keyword>
<feature type="transmembrane region" description="Helical" evidence="5">
    <location>
        <begin position="46"/>
        <end position="69"/>
    </location>
</feature>
<dbReference type="EMBL" id="CP009170">
    <property type="protein sequence ID" value="AIS52240.1"/>
    <property type="molecule type" value="Genomic_DNA"/>
</dbReference>
<dbReference type="AlphaFoldDB" id="A0A097AQY9"/>
<dbReference type="eggNOG" id="COG1585">
    <property type="taxonomic scope" value="Bacteria"/>
</dbReference>
<dbReference type="Proteomes" id="UP000029669">
    <property type="component" value="Chromosome"/>
</dbReference>
<dbReference type="HOGENOM" id="CLU_116732_2_2_9"/>
<dbReference type="InterPro" id="IPR012340">
    <property type="entry name" value="NA-bd_OB-fold"/>
</dbReference>
<dbReference type="RefSeq" id="WP_049685025.1">
    <property type="nucleotide sequence ID" value="NZ_CP009170.1"/>
</dbReference>
<evidence type="ECO:0000313" key="8">
    <source>
        <dbReference type="Proteomes" id="UP000029669"/>
    </source>
</evidence>
<accession>A0A097AQY9</accession>
<keyword evidence="2 5" id="KW-0812">Transmembrane</keyword>
<reference evidence="8" key="1">
    <citation type="journal article" date="2015" name="Genome Announc.">
        <title>Whole-Genome Sequences of 80 Environmental and Clinical Isolates of Burkholderia pseudomallei.</title>
        <authorList>
            <person name="Johnson S.L."/>
            <person name="Baker A.L."/>
            <person name="Chain P.S."/>
            <person name="Currie B.J."/>
            <person name="Daligault H.E."/>
            <person name="Davenport K.W."/>
            <person name="Davis C.B."/>
            <person name="Inglis T.J."/>
            <person name="Kaestli M."/>
            <person name="Koren S."/>
            <person name="Mayo M."/>
            <person name="Merritt A.J."/>
            <person name="Price E.P."/>
            <person name="Sarovich D.S."/>
            <person name="Warner J."/>
            <person name="Rosovitz M.J."/>
        </authorList>
    </citation>
    <scope>NUCLEOTIDE SEQUENCE [LARGE SCALE GENOMIC DNA]</scope>
    <source>
        <strain evidence="8">DSM 2030</strain>
    </source>
</reference>
<dbReference type="Gene3D" id="2.40.50.140">
    <property type="entry name" value="Nucleic acid-binding proteins"/>
    <property type="match status" value="1"/>
</dbReference>
<evidence type="ECO:0000313" key="7">
    <source>
        <dbReference type="EMBL" id="AIS52240.1"/>
    </source>
</evidence>
<organism evidence="7 8">
    <name type="scientific">Thermoanaerobacter kivui</name>
    <name type="common">Acetogenium kivui</name>
    <dbReference type="NCBI Taxonomy" id="2325"/>
    <lineage>
        <taxon>Bacteria</taxon>
        <taxon>Bacillati</taxon>
        <taxon>Bacillota</taxon>
        <taxon>Clostridia</taxon>
        <taxon>Thermoanaerobacterales</taxon>
        <taxon>Thermoanaerobacteraceae</taxon>
        <taxon>Thermoanaerobacter</taxon>
    </lineage>
</organism>
<dbReference type="SUPFAM" id="SSF141322">
    <property type="entry name" value="NfeD domain-like"/>
    <property type="match status" value="1"/>
</dbReference>
<dbReference type="InterPro" id="IPR002810">
    <property type="entry name" value="NfeD-like_C"/>
</dbReference>
<gene>
    <name evidence="7" type="ORF">TKV_c10660</name>
</gene>
<evidence type="ECO:0000256" key="4">
    <source>
        <dbReference type="ARBA" id="ARBA00023136"/>
    </source>
</evidence>